<feature type="transmembrane region" description="Helical" evidence="1">
    <location>
        <begin position="359"/>
        <end position="377"/>
    </location>
</feature>
<name>A0A238YC63_9RHOB</name>
<evidence type="ECO:0000256" key="1">
    <source>
        <dbReference type="SAM" id="Phobius"/>
    </source>
</evidence>
<feature type="transmembrane region" description="Helical" evidence="1">
    <location>
        <begin position="629"/>
        <end position="647"/>
    </location>
</feature>
<feature type="transmembrane region" description="Helical" evidence="1">
    <location>
        <begin position="316"/>
        <end position="339"/>
    </location>
</feature>
<feature type="transmembrane region" description="Helical" evidence="1">
    <location>
        <begin position="389"/>
        <end position="405"/>
    </location>
</feature>
<feature type="transmembrane region" description="Helical" evidence="1">
    <location>
        <begin position="513"/>
        <end position="534"/>
    </location>
</feature>
<feature type="transmembrane region" description="Helical" evidence="1">
    <location>
        <begin position="20"/>
        <end position="39"/>
    </location>
</feature>
<feature type="transmembrane region" description="Helical" evidence="1">
    <location>
        <begin position="200"/>
        <end position="218"/>
    </location>
</feature>
<feature type="transmembrane region" description="Helical" evidence="1">
    <location>
        <begin position="169"/>
        <end position="188"/>
    </location>
</feature>
<keyword evidence="1" id="KW-1133">Transmembrane helix</keyword>
<evidence type="ECO:0000313" key="3">
    <source>
        <dbReference type="EMBL" id="SNR68876.1"/>
    </source>
</evidence>
<dbReference type="InterPro" id="IPR002823">
    <property type="entry name" value="DUF112_TM"/>
</dbReference>
<dbReference type="PANTHER" id="PTHR35342:SF1">
    <property type="entry name" value="BLR4373 PROTEIN"/>
    <property type="match status" value="1"/>
</dbReference>
<feature type="transmembrane region" description="Helical" evidence="1">
    <location>
        <begin position="470"/>
        <end position="493"/>
    </location>
</feature>
<reference evidence="3 4" key="1">
    <citation type="submission" date="2017-06" db="EMBL/GenBank/DDBJ databases">
        <authorList>
            <person name="Kim H.J."/>
            <person name="Triplett B.A."/>
        </authorList>
    </citation>
    <scope>NUCLEOTIDE SEQUENCE [LARGE SCALE GENOMIC DNA]</scope>
    <source>
        <strain evidence="3 4">DSM 29052</strain>
    </source>
</reference>
<organism evidence="3 4">
    <name type="scientific">Puniceibacterium sediminis</name>
    <dbReference type="NCBI Taxonomy" id="1608407"/>
    <lineage>
        <taxon>Bacteria</taxon>
        <taxon>Pseudomonadati</taxon>
        <taxon>Pseudomonadota</taxon>
        <taxon>Alphaproteobacteria</taxon>
        <taxon>Rhodobacterales</taxon>
        <taxon>Paracoccaceae</taxon>
        <taxon>Puniceibacterium</taxon>
    </lineage>
</organism>
<dbReference type="Pfam" id="PF01970">
    <property type="entry name" value="TctA"/>
    <property type="match status" value="1"/>
</dbReference>
<accession>A0A238YC63</accession>
<keyword evidence="4" id="KW-1185">Reference proteome</keyword>
<evidence type="ECO:0000259" key="2">
    <source>
        <dbReference type="Pfam" id="PF01970"/>
    </source>
</evidence>
<sequence>MQALPELGKALTLIFQPEQLMYLIGGVLLGLSIGVLPGLGGIAGLALVMPFMYGMEPVAGLALMVGLIAVIPTSDTFSSVLMGIPGSSASQATVLDGFPLSKQGHAARALSAAFASSLFGGLFGAVVLSFFILIARPLILAFGLPEMLMITILGLSMVAILAGRIPLKGVVAAGLGLMFGTIGAAPAGGSLRMSTYDLPYLVDGFQLVIVGLGMYAIPEIVSLLRQDRAIAEGGTLGDGWTQGLRDWWQHRWLSMRCATIGVLVGVIPGLGGSVVDWLAYGSAVQTAKDKSMFGQGDIRGVIAPESSNNAKEGGGLVPTLIFGIPGSGSMAIFLGGLALLNMTPGPQMVRNNLDVTYTIVWSLALANVFGAGLCIVLSKYIAKLTTIRFTVLAPYLFMIIAFAAFQSRQSALDLAALVGIGALGIFLRRFDYSRPAFLIGFVLSNQTEVFVNQAYQIAGSRFRRSAEAGWDYLLSPISIALLVLTVVSVVVGIKAAKNIRENIEAPTASKTAPALFLGLAVFYLAVSTWDAFGIDRLQDQVFPLTIGAVTLAGGLALLFRMATRPATDDVFIDLEAGGEGQAPHGLWDTLGWFVGLVVATFTVGLILSLTVFLIAFFRVRGRFGWRHTMIASALGLGFILFLGYILGRDFPPGLLQAHFDLPWPFT</sequence>
<dbReference type="Proteomes" id="UP000198417">
    <property type="component" value="Unassembled WGS sequence"/>
</dbReference>
<feature type="domain" description="DUF112" evidence="2">
    <location>
        <begin position="20"/>
        <end position="438"/>
    </location>
</feature>
<evidence type="ECO:0000313" key="4">
    <source>
        <dbReference type="Proteomes" id="UP000198417"/>
    </source>
</evidence>
<keyword evidence="1" id="KW-0472">Membrane</keyword>
<feature type="transmembrane region" description="Helical" evidence="1">
    <location>
        <begin position="51"/>
        <end position="71"/>
    </location>
</feature>
<proteinExistence type="predicted"/>
<feature type="transmembrane region" description="Helical" evidence="1">
    <location>
        <begin position="592"/>
        <end position="617"/>
    </location>
</feature>
<feature type="transmembrane region" description="Helical" evidence="1">
    <location>
        <begin position="541"/>
        <end position="559"/>
    </location>
</feature>
<dbReference type="PANTHER" id="PTHR35342">
    <property type="entry name" value="TRICARBOXYLIC TRANSPORT PROTEIN"/>
    <property type="match status" value="1"/>
</dbReference>
<feature type="transmembrane region" description="Helical" evidence="1">
    <location>
        <begin position="139"/>
        <end position="162"/>
    </location>
</feature>
<gene>
    <name evidence="3" type="ORF">SAMN06265370_11628</name>
</gene>
<feature type="transmembrane region" description="Helical" evidence="1">
    <location>
        <begin position="411"/>
        <end position="427"/>
    </location>
</feature>
<dbReference type="EMBL" id="FZNN01000016">
    <property type="protein sequence ID" value="SNR68876.1"/>
    <property type="molecule type" value="Genomic_DNA"/>
</dbReference>
<keyword evidence="1" id="KW-0812">Transmembrane</keyword>
<protein>
    <submittedName>
        <fullName evidence="3">TctA family transporter</fullName>
    </submittedName>
</protein>
<feature type="transmembrane region" description="Helical" evidence="1">
    <location>
        <begin position="110"/>
        <end position="133"/>
    </location>
</feature>
<dbReference type="AlphaFoldDB" id="A0A238YC63"/>